<dbReference type="InterPro" id="IPR023620">
    <property type="entry name" value="SmpB"/>
</dbReference>
<dbReference type="HAMAP" id="MF_00023">
    <property type="entry name" value="SmpB"/>
    <property type="match status" value="1"/>
</dbReference>
<dbReference type="InterPro" id="IPR000037">
    <property type="entry name" value="SsrA-bd_prot"/>
</dbReference>
<proteinExistence type="inferred from homology"/>
<dbReference type="CDD" id="cd09294">
    <property type="entry name" value="SmpB"/>
    <property type="match status" value="1"/>
</dbReference>
<evidence type="ECO:0000256" key="2">
    <source>
        <dbReference type="ARBA" id="ARBA00022884"/>
    </source>
</evidence>
<evidence type="ECO:0000256" key="1">
    <source>
        <dbReference type="ARBA" id="ARBA00022490"/>
    </source>
</evidence>
<dbReference type="EMBL" id="MFIZ01000017">
    <property type="protein sequence ID" value="OGG11722.1"/>
    <property type="molecule type" value="Genomic_DNA"/>
</dbReference>
<dbReference type="Gene3D" id="2.40.280.10">
    <property type="match status" value="1"/>
</dbReference>
<comment type="similarity">
    <text evidence="3">Belongs to the SmpB family.</text>
</comment>
<dbReference type="GO" id="GO:0070930">
    <property type="term" value="P:trans-translation-dependent protein tagging"/>
    <property type="evidence" value="ECO:0007669"/>
    <property type="project" value="TreeGrafter"/>
</dbReference>
<comment type="subcellular location">
    <subcellularLocation>
        <location evidence="3">Cytoplasm</location>
    </subcellularLocation>
    <text evidence="3">The tmRNA-SmpB complex associates with stalled 70S ribosomes.</text>
</comment>
<dbReference type="InterPro" id="IPR020081">
    <property type="entry name" value="SsrA-bd_prot_CS"/>
</dbReference>
<feature type="compositionally biased region" description="Basic and acidic residues" evidence="4">
    <location>
        <begin position="135"/>
        <end position="147"/>
    </location>
</feature>
<evidence type="ECO:0000256" key="3">
    <source>
        <dbReference type="HAMAP-Rule" id="MF_00023"/>
    </source>
</evidence>
<dbReference type="Proteomes" id="UP000177268">
    <property type="component" value="Unassembled WGS sequence"/>
</dbReference>
<dbReference type="AlphaFoldDB" id="A0A1F5ZHX7"/>
<evidence type="ECO:0000313" key="6">
    <source>
        <dbReference type="Proteomes" id="UP000177268"/>
    </source>
</evidence>
<evidence type="ECO:0000313" key="5">
    <source>
        <dbReference type="EMBL" id="OGG11722.1"/>
    </source>
</evidence>
<dbReference type="STRING" id="1798370.A2Z00_01280"/>
<dbReference type="NCBIfam" id="NF003843">
    <property type="entry name" value="PRK05422.1"/>
    <property type="match status" value="1"/>
</dbReference>
<dbReference type="PANTHER" id="PTHR30308">
    <property type="entry name" value="TMRNA-BINDING COMPONENT OF TRANS-TRANSLATION TAGGING COMPLEX"/>
    <property type="match status" value="1"/>
</dbReference>
<dbReference type="GO" id="GO:0005829">
    <property type="term" value="C:cytosol"/>
    <property type="evidence" value="ECO:0007669"/>
    <property type="project" value="TreeGrafter"/>
</dbReference>
<organism evidence="5 6">
    <name type="scientific">Candidatus Gottesmanbacteria bacterium RBG_13_45_10</name>
    <dbReference type="NCBI Taxonomy" id="1798370"/>
    <lineage>
        <taxon>Bacteria</taxon>
        <taxon>Candidatus Gottesmaniibacteriota</taxon>
    </lineage>
</organism>
<protein>
    <recommendedName>
        <fullName evidence="3">SsrA-binding protein</fullName>
    </recommendedName>
    <alternativeName>
        <fullName evidence="3">Small protein B</fullName>
    </alternativeName>
</protein>
<dbReference type="SUPFAM" id="SSF74982">
    <property type="entry name" value="Small protein B (SmpB)"/>
    <property type="match status" value="1"/>
</dbReference>
<reference evidence="5 6" key="1">
    <citation type="journal article" date="2016" name="Nat. Commun.">
        <title>Thousands of microbial genomes shed light on interconnected biogeochemical processes in an aquifer system.</title>
        <authorList>
            <person name="Anantharaman K."/>
            <person name="Brown C.T."/>
            <person name="Hug L.A."/>
            <person name="Sharon I."/>
            <person name="Castelle C.J."/>
            <person name="Probst A.J."/>
            <person name="Thomas B.C."/>
            <person name="Singh A."/>
            <person name="Wilkins M.J."/>
            <person name="Karaoz U."/>
            <person name="Brodie E.L."/>
            <person name="Williams K.H."/>
            <person name="Hubbard S.S."/>
            <person name="Banfield J.F."/>
        </authorList>
    </citation>
    <scope>NUCLEOTIDE SEQUENCE [LARGE SCALE GENOMIC DNA]</scope>
</reference>
<gene>
    <name evidence="3" type="primary">smpB</name>
    <name evidence="5" type="ORF">A2Z00_01280</name>
</gene>
<keyword evidence="1 3" id="KW-0963">Cytoplasm</keyword>
<evidence type="ECO:0000256" key="4">
    <source>
        <dbReference type="SAM" id="MobiDB-lite"/>
    </source>
</evidence>
<feature type="region of interest" description="Disordered" evidence="4">
    <location>
        <begin position="127"/>
        <end position="147"/>
    </location>
</feature>
<sequence length="147" mass="17000">MKIVNKKATFDYTISERLEAGIQLTGAEVKSIRSGHASLEGSFVRVIGSEAYLVNAQIFPFQYARPEGYDPKRTRKLLLHRRELISLHSKSEGAHLTLVPLSWYTKGPFIKLEIGVAKGKKEYEKRETIKKRDHRRELEKEYRGKVR</sequence>
<dbReference type="GO" id="GO:0003723">
    <property type="term" value="F:RNA binding"/>
    <property type="evidence" value="ECO:0007669"/>
    <property type="project" value="UniProtKB-UniRule"/>
</dbReference>
<dbReference type="NCBIfam" id="TIGR00086">
    <property type="entry name" value="smpB"/>
    <property type="match status" value="1"/>
</dbReference>
<keyword evidence="2 3" id="KW-0694">RNA-binding</keyword>
<accession>A0A1F5ZHX7</accession>
<dbReference type="PROSITE" id="PS01317">
    <property type="entry name" value="SSRP"/>
    <property type="match status" value="1"/>
</dbReference>
<dbReference type="Pfam" id="PF01668">
    <property type="entry name" value="SmpB"/>
    <property type="match status" value="1"/>
</dbReference>
<dbReference type="PANTHER" id="PTHR30308:SF2">
    <property type="entry name" value="SSRA-BINDING PROTEIN"/>
    <property type="match status" value="1"/>
</dbReference>
<comment type="caution">
    <text evidence="5">The sequence shown here is derived from an EMBL/GenBank/DDBJ whole genome shotgun (WGS) entry which is preliminary data.</text>
</comment>
<comment type="function">
    <text evidence="3">Required for rescue of stalled ribosomes mediated by trans-translation. Binds to transfer-messenger RNA (tmRNA), required for stable association of tmRNA with ribosomes. tmRNA and SmpB together mimic tRNA shape, replacing the anticodon stem-loop with SmpB. tmRNA is encoded by the ssrA gene; the 2 termini fold to resemble tRNA(Ala) and it encodes a 'tag peptide', a short internal open reading frame. During trans-translation Ala-aminoacylated tmRNA acts like a tRNA, entering the A-site of stalled ribosomes, displacing the stalled mRNA. The ribosome then switches to translate the ORF on the tmRNA; the nascent peptide is terminated with the 'tag peptide' encoded by the tmRNA and targeted for degradation. The ribosome is freed to recommence translation, which seems to be the essential function of trans-translation.</text>
</comment>
<dbReference type="GO" id="GO:0070929">
    <property type="term" value="P:trans-translation"/>
    <property type="evidence" value="ECO:0007669"/>
    <property type="project" value="UniProtKB-UniRule"/>
</dbReference>
<name>A0A1F5ZHX7_9BACT</name>